<evidence type="ECO:0000256" key="2">
    <source>
        <dbReference type="ARBA" id="ARBA00022729"/>
    </source>
</evidence>
<dbReference type="PANTHER" id="PTHR34216">
    <property type="match status" value="1"/>
</dbReference>
<proteinExistence type="predicted"/>
<dbReference type="InterPro" id="IPR051398">
    <property type="entry name" value="Polysacch_Deacetylase"/>
</dbReference>
<feature type="signal peptide" evidence="3">
    <location>
        <begin position="1"/>
        <end position="27"/>
    </location>
</feature>
<organism evidence="5 6">
    <name type="scientific">Alicyclobacillus fastidiosus</name>
    <dbReference type="NCBI Taxonomy" id="392011"/>
    <lineage>
        <taxon>Bacteria</taxon>
        <taxon>Bacillati</taxon>
        <taxon>Bacillota</taxon>
        <taxon>Bacilli</taxon>
        <taxon>Bacillales</taxon>
        <taxon>Alicyclobacillaceae</taxon>
        <taxon>Alicyclobacillus</taxon>
    </lineage>
</organism>
<evidence type="ECO:0000256" key="1">
    <source>
        <dbReference type="ARBA" id="ARBA00004613"/>
    </source>
</evidence>
<comment type="subcellular location">
    <subcellularLocation>
        <location evidence="1">Secreted</location>
    </subcellularLocation>
</comment>
<dbReference type="Gene3D" id="3.20.20.370">
    <property type="entry name" value="Glycoside hydrolase/deacetylase"/>
    <property type="match status" value="1"/>
</dbReference>
<dbReference type="SUPFAM" id="SSF88713">
    <property type="entry name" value="Glycoside hydrolase/deacetylase"/>
    <property type="match status" value="1"/>
</dbReference>
<dbReference type="CDD" id="cd10918">
    <property type="entry name" value="CE4_NodB_like_5s_6s"/>
    <property type="match status" value="1"/>
</dbReference>
<dbReference type="Proteomes" id="UP001164761">
    <property type="component" value="Chromosome"/>
</dbReference>
<feature type="domain" description="NodB homology" evidence="4">
    <location>
        <begin position="124"/>
        <end position="299"/>
    </location>
</feature>
<dbReference type="PROSITE" id="PS51677">
    <property type="entry name" value="NODB"/>
    <property type="match status" value="1"/>
</dbReference>
<keyword evidence="6" id="KW-1185">Reference proteome</keyword>
<dbReference type="EMBL" id="CP104067">
    <property type="protein sequence ID" value="WAH41252.1"/>
    <property type="molecule type" value="Genomic_DNA"/>
</dbReference>
<reference evidence="5" key="1">
    <citation type="submission" date="2022-08" db="EMBL/GenBank/DDBJ databases">
        <title>Alicyclobacillus fastidiosus DSM 17978, complete genome.</title>
        <authorList>
            <person name="Wang Q."/>
            <person name="Cai R."/>
            <person name="Wang Z."/>
        </authorList>
    </citation>
    <scope>NUCLEOTIDE SEQUENCE</scope>
    <source>
        <strain evidence="5">DSM 17978</strain>
    </source>
</reference>
<name>A0ABY6ZEI8_9BACL</name>
<gene>
    <name evidence="5" type="ORF">NZD89_23805</name>
</gene>
<dbReference type="Pfam" id="PF01522">
    <property type="entry name" value="Polysacc_deac_1"/>
    <property type="match status" value="1"/>
</dbReference>
<evidence type="ECO:0000256" key="3">
    <source>
        <dbReference type="SAM" id="SignalP"/>
    </source>
</evidence>
<dbReference type="PANTHER" id="PTHR34216:SF3">
    <property type="entry name" value="POLY-BETA-1,6-N-ACETYL-D-GLUCOSAMINE N-DEACETYLASE"/>
    <property type="match status" value="1"/>
</dbReference>
<keyword evidence="2 3" id="KW-0732">Signal</keyword>
<evidence type="ECO:0000313" key="5">
    <source>
        <dbReference type="EMBL" id="WAH41252.1"/>
    </source>
</evidence>
<evidence type="ECO:0000313" key="6">
    <source>
        <dbReference type="Proteomes" id="UP001164761"/>
    </source>
</evidence>
<sequence>MHAFKKLFVLTMMIWTCMLTFLSNIHAAVIDKIQEGNTSSSKGHAKWVANPERYATTSDIKPNFDLQVPILEYHQADYLPGNSLGLRSGQFLREAQWLSDHGYHTINFGQLYAAMYHMYQLPKKPIIITFDDGYESVYRNIFPILKKFNQQVTIFMISNYVRLHGKWPMLTKDELRVMESSGLVDVESHSATHPDLGTASEREAYREIVQSSRDLEKITGHPIRFFCYPSGRYNAATIEMLKENGYFLATVQGHEPASLRQGPYTLHRMTIYQTTSLENFAQYLLHGGFKTLPNSHVFG</sequence>
<protein>
    <submittedName>
        <fullName evidence="5">Polysaccharide deacetylase family protein</fullName>
    </submittedName>
</protein>
<feature type="chain" id="PRO_5046683226" evidence="3">
    <location>
        <begin position="28"/>
        <end position="299"/>
    </location>
</feature>
<dbReference type="RefSeq" id="WP_268005166.1">
    <property type="nucleotide sequence ID" value="NZ_BSUT01000001.1"/>
</dbReference>
<accession>A0ABY6ZEI8</accession>
<dbReference type="InterPro" id="IPR011330">
    <property type="entry name" value="Glyco_hydro/deAcase_b/a-brl"/>
</dbReference>
<dbReference type="InterPro" id="IPR002509">
    <property type="entry name" value="NODB_dom"/>
</dbReference>
<evidence type="ECO:0000259" key="4">
    <source>
        <dbReference type="PROSITE" id="PS51677"/>
    </source>
</evidence>